<accession>A0AAV1ZNG4</accession>
<feature type="compositionally biased region" description="Basic residues" evidence="1">
    <location>
        <begin position="311"/>
        <end position="323"/>
    </location>
</feature>
<sequence length="839" mass="94650">MERGQSPKIEDSNYEYHAAKPNYENRNNTKTLTDREENLEPNKNSFPDSSKHDQNENLSQYSLQSSSEKFQIKGKVDTLEKSIPNVFDETSLESKISSLQKFNSIFDDKAASKPKDISSRISSSVTCNESTTESKASFIQISEPFISAVCSFVHKTNLISLSNQRTSDVTGLEGEVSSAQKFITVSDEIASEIKDNTPEISSLILPYESVSDGKSRLTQISTLEDFDETGLLMKFGSLKISKPSEPKQNAFEKDTVLPLRSNPMIPCERTPEISDLPTGNLFNKIVSRSSEGLSFERSELFKLPEKSSKNRREKKNAMRKRRYHLSPKCTQNKAYDFQTFPLTLTGNSLFEWKFSSLEISDSRVNEKTPTDTIHSFGHISRPKDHDVTTSERNHNSKNQSKLDVSDETSLENQFSSFHISTYGNSNEHVLDNFNCPRISRLIASDEGDLLNSALPLKSDACIDFILVKDPFRDSESLLKSPVASITKSTRKWKKALKKRKTPRSHPEVNDKKGNVYPDVSLAKTLEIQIESKDESSQIPFNLVANETTSENVYFIPGINRFKEFDEHTLRSLHTLSCDCLCWLPDISENFPRYVDTIDLNKAAGNLKESKPPPKTNLGDHQDDLNRPSTSKIFTSVKSNKREQLLQEKANPNIRRNSKMKVDISHAHDSAVELNVNLSNLRRNSSLNQSRHLPSVGGNVKDSLTSSDPHRINYIELNDIYFPIPVSRNPLQTQSSKKDSQNGYTENTRKVIRNRSRTDSSNTVNNETQSNRYLLDSGKTDDSETNRNQSQSDSSKADDSETNRINFQSDSSNADDDVTNRNQSQSDSSKADNEASRNQS</sequence>
<feature type="compositionally biased region" description="Basic and acidic residues" evidence="1">
    <location>
        <begin position="1"/>
        <end position="11"/>
    </location>
</feature>
<gene>
    <name evidence="2" type="ORF">LARSCL_LOCUS6039</name>
</gene>
<protein>
    <submittedName>
        <fullName evidence="2">Uncharacterized protein</fullName>
    </submittedName>
</protein>
<feature type="region of interest" description="Disordered" evidence="1">
    <location>
        <begin position="604"/>
        <end position="650"/>
    </location>
</feature>
<feature type="compositionally biased region" description="Polar residues" evidence="1">
    <location>
        <begin position="56"/>
        <end position="66"/>
    </location>
</feature>
<feature type="region of interest" description="Disordered" evidence="1">
    <location>
        <begin position="685"/>
        <end position="706"/>
    </location>
</feature>
<dbReference type="EMBL" id="CAXIEN010000057">
    <property type="protein sequence ID" value="CAL1271824.1"/>
    <property type="molecule type" value="Genomic_DNA"/>
</dbReference>
<feature type="compositionally biased region" description="Basic and acidic residues" evidence="1">
    <location>
        <begin position="828"/>
        <end position="839"/>
    </location>
</feature>
<feature type="region of interest" description="Disordered" evidence="1">
    <location>
        <begin position="304"/>
        <end position="323"/>
    </location>
</feature>
<organism evidence="2 3">
    <name type="scientific">Larinioides sclopetarius</name>
    <dbReference type="NCBI Taxonomy" id="280406"/>
    <lineage>
        <taxon>Eukaryota</taxon>
        <taxon>Metazoa</taxon>
        <taxon>Ecdysozoa</taxon>
        <taxon>Arthropoda</taxon>
        <taxon>Chelicerata</taxon>
        <taxon>Arachnida</taxon>
        <taxon>Araneae</taxon>
        <taxon>Araneomorphae</taxon>
        <taxon>Entelegynae</taxon>
        <taxon>Araneoidea</taxon>
        <taxon>Araneidae</taxon>
        <taxon>Larinioides</taxon>
    </lineage>
</organism>
<feature type="region of interest" description="Disordered" evidence="1">
    <location>
        <begin position="1"/>
        <end position="66"/>
    </location>
</feature>
<feature type="compositionally biased region" description="Polar residues" evidence="1">
    <location>
        <begin position="728"/>
        <end position="745"/>
    </location>
</feature>
<feature type="compositionally biased region" description="Basic and acidic residues" evidence="1">
    <location>
        <begin position="381"/>
        <end position="394"/>
    </location>
</feature>
<comment type="caution">
    <text evidence="2">The sequence shown here is derived from an EMBL/GenBank/DDBJ whole genome shotgun (WGS) entry which is preliminary data.</text>
</comment>
<proteinExistence type="predicted"/>
<evidence type="ECO:0000313" key="2">
    <source>
        <dbReference type="EMBL" id="CAL1271824.1"/>
    </source>
</evidence>
<dbReference type="AlphaFoldDB" id="A0AAV1ZNG4"/>
<feature type="compositionally biased region" description="Basic and acidic residues" evidence="1">
    <location>
        <begin position="607"/>
        <end position="625"/>
    </location>
</feature>
<feature type="region of interest" description="Disordered" evidence="1">
    <location>
        <begin position="363"/>
        <end position="406"/>
    </location>
</feature>
<keyword evidence="3" id="KW-1185">Reference proteome</keyword>
<reference evidence="2 3" key="1">
    <citation type="submission" date="2024-04" db="EMBL/GenBank/DDBJ databases">
        <authorList>
            <person name="Rising A."/>
            <person name="Reimegard J."/>
            <person name="Sonavane S."/>
            <person name="Akerstrom W."/>
            <person name="Nylinder S."/>
            <person name="Hedman E."/>
            <person name="Kallberg Y."/>
        </authorList>
    </citation>
    <scope>NUCLEOTIDE SEQUENCE [LARGE SCALE GENOMIC DNA]</scope>
</reference>
<feature type="region of interest" description="Disordered" evidence="1">
    <location>
        <begin position="727"/>
        <end position="839"/>
    </location>
</feature>
<evidence type="ECO:0000256" key="1">
    <source>
        <dbReference type="SAM" id="MobiDB-lite"/>
    </source>
</evidence>
<dbReference type="Proteomes" id="UP001497382">
    <property type="component" value="Unassembled WGS sequence"/>
</dbReference>
<evidence type="ECO:0000313" key="3">
    <source>
        <dbReference type="Proteomes" id="UP001497382"/>
    </source>
</evidence>
<feature type="compositionally biased region" description="Polar residues" evidence="1">
    <location>
        <begin position="802"/>
        <end position="811"/>
    </location>
</feature>
<feature type="compositionally biased region" description="Polar residues" evidence="1">
    <location>
        <begin position="758"/>
        <end position="771"/>
    </location>
</feature>
<name>A0AAV1ZNG4_9ARAC</name>
<feature type="compositionally biased region" description="Polar residues" evidence="1">
    <location>
        <begin position="626"/>
        <end position="637"/>
    </location>
</feature>